<reference evidence="3" key="1">
    <citation type="journal article" date="2019" name="Int. J. Syst. Evol. Microbiol.">
        <title>The Global Catalogue of Microorganisms (GCM) 10K type strain sequencing project: providing services to taxonomists for standard genome sequencing and annotation.</title>
        <authorList>
            <consortium name="The Broad Institute Genomics Platform"/>
            <consortium name="The Broad Institute Genome Sequencing Center for Infectious Disease"/>
            <person name="Wu L."/>
            <person name="Ma J."/>
        </authorList>
    </citation>
    <scope>NUCLEOTIDE SEQUENCE [LARGE SCALE GENOMIC DNA]</scope>
    <source>
        <strain evidence="3">JCM 3115</strain>
    </source>
</reference>
<feature type="region of interest" description="Disordered" evidence="1">
    <location>
        <begin position="308"/>
        <end position="344"/>
    </location>
</feature>
<name>A0ABQ2RHQ0_9ACTN</name>
<dbReference type="Proteomes" id="UP000611554">
    <property type="component" value="Unassembled WGS sequence"/>
</dbReference>
<dbReference type="SUPFAM" id="SSF82171">
    <property type="entry name" value="DPP6 N-terminal domain-like"/>
    <property type="match status" value="1"/>
</dbReference>
<evidence type="ECO:0000313" key="2">
    <source>
        <dbReference type="EMBL" id="GGQ27249.1"/>
    </source>
</evidence>
<organism evidence="2 3">
    <name type="scientific">Streptosporangium pseudovulgare</name>
    <dbReference type="NCBI Taxonomy" id="35765"/>
    <lineage>
        <taxon>Bacteria</taxon>
        <taxon>Bacillati</taxon>
        <taxon>Actinomycetota</taxon>
        <taxon>Actinomycetes</taxon>
        <taxon>Streptosporangiales</taxon>
        <taxon>Streptosporangiaceae</taxon>
        <taxon>Streptosporangium</taxon>
    </lineage>
</organism>
<evidence type="ECO:0000256" key="1">
    <source>
        <dbReference type="SAM" id="MobiDB-lite"/>
    </source>
</evidence>
<dbReference type="Gene3D" id="2.120.10.30">
    <property type="entry name" value="TolB, C-terminal domain"/>
    <property type="match status" value="1"/>
</dbReference>
<comment type="caution">
    <text evidence="2">The sequence shown here is derived from an EMBL/GenBank/DDBJ whole genome shotgun (WGS) entry which is preliminary data.</text>
</comment>
<accession>A0ABQ2RHQ0</accession>
<proteinExistence type="predicted"/>
<feature type="compositionally biased region" description="Acidic residues" evidence="1">
    <location>
        <begin position="313"/>
        <end position="322"/>
    </location>
</feature>
<dbReference type="InterPro" id="IPR011042">
    <property type="entry name" value="6-blade_b-propeller_TolB-like"/>
</dbReference>
<sequence length="655" mass="70850">MKDLSGFKEFVGDQGPGLARTAYLLCGDPDGARRLAVRALVRVAGSWPQLRWQGPVESAFTRLFQDFLSTSAKPYPGGSGTRDTLGALTPRHRAAIVARFHTATSEWQAARLIEWDPGTLSMEIAAALSELRPRLPEFMASSPSAPASEQASPTASAHVPPPVAGPAQEQEPEPEQERESGPGSGPWAAPEPMPASQTGSWAPPEPDRPGPSEPPDRSEWPTYSTVTPGEDDVLRHALSELAGELPDVVLTWRVEKGMRLRRTRRRTLVTVGVIAAVTAVVLPIGRVADTLAERVRQAQQVQEMLDGTGADPYEYDENDVFDEYGHPGEDPSEPPSPKALSGGFGEPVHYAYPGQCVSRQAGRNAPCAQWRVVTASGKERRVPDAANDFAPSGGRWPLAVSRDGRRLAYLSTKRKRFVVHDLRAGTKQTIDVGSDPAAKGYGATITPSANGRWFAVSFANRRGVAEAAVLDTRTGRTRRLHESCCVLGVRDDGGTVLARTRNATRVPGHTSLTSVVVQPATGKASPGFRLDPDLIEAGTALSRDGRSIALLTRPSSEAEDHPGFLVTMDVGTGRILHRTRPELYEGDVVESVEGWYDSGSALVKVRHYYETDEEEFEDEYVERLYTVEVASGDATELDLTGEQRIPYDAVLGKVG</sequence>
<protein>
    <submittedName>
        <fullName evidence="2">Uncharacterized protein</fullName>
    </submittedName>
</protein>
<dbReference type="EMBL" id="BMQJ01000023">
    <property type="protein sequence ID" value="GGQ27249.1"/>
    <property type="molecule type" value="Genomic_DNA"/>
</dbReference>
<gene>
    <name evidence="2" type="ORF">GCM10010140_66750</name>
</gene>
<feature type="compositionally biased region" description="Basic and acidic residues" evidence="1">
    <location>
        <begin position="205"/>
        <end position="219"/>
    </location>
</feature>
<evidence type="ECO:0000313" key="3">
    <source>
        <dbReference type="Proteomes" id="UP000611554"/>
    </source>
</evidence>
<keyword evidence="3" id="KW-1185">Reference proteome</keyword>
<feature type="region of interest" description="Disordered" evidence="1">
    <location>
        <begin position="139"/>
        <end position="228"/>
    </location>
</feature>
<feature type="compositionally biased region" description="Low complexity" evidence="1">
    <location>
        <begin position="140"/>
        <end position="157"/>
    </location>
</feature>